<sequence>MFMKISFDPAMPSNGYKVARAYFGQLSKLGGLLSIGCGALFFVPLTQGMAFVLASLLLVIAAYLGREYRKYVDELLKQTPVPKLLMLFAPAWRYLAMTTLLLGAGVGLAEWEFFGQLKHLIIGAIASGGIIDVVKGLLTFR</sequence>
<feature type="transmembrane region" description="Helical" evidence="1">
    <location>
        <begin position="21"/>
        <end position="42"/>
    </location>
</feature>
<feature type="transmembrane region" description="Helical" evidence="1">
    <location>
        <begin position="85"/>
        <end position="108"/>
    </location>
</feature>
<reference evidence="2 3" key="1">
    <citation type="submission" date="2018-05" db="EMBL/GenBank/DDBJ databases">
        <title>Genome sequences of two Antarctic strains of Pseudomonas prosekii: insights into adaptation to extreme conditions.</title>
        <authorList>
            <person name="Snopkova K."/>
            <person name="Dufkova K."/>
            <person name="Cejkova D."/>
            <person name="Sedlacek I."/>
            <person name="Smajs D."/>
        </authorList>
    </citation>
    <scope>NUCLEOTIDE SEQUENCE [LARGE SCALE GENOMIC DNA]</scope>
    <source>
        <strain evidence="2 3">P2673</strain>
    </source>
</reference>
<organism evidence="2 3">
    <name type="scientific">Pseudomonas prosekii</name>
    <dbReference type="NCBI Taxonomy" id="1148509"/>
    <lineage>
        <taxon>Bacteria</taxon>
        <taxon>Pseudomonadati</taxon>
        <taxon>Pseudomonadota</taxon>
        <taxon>Gammaproteobacteria</taxon>
        <taxon>Pseudomonadales</taxon>
        <taxon>Pseudomonadaceae</taxon>
        <taxon>Pseudomonas</taxon>
    </lineage>
</organism>
<name>A0A2U2D6R4_9PSED</name>
<keyword evidence="1" id="KW-0472">Membrane</keyword>
<keyword evidence="1" id="KW-0812">Transmembrane</keyword>
<keyword evidence="1" id="KW-1133">Transmembrane helix</keyword>
<gene>
    <name evidence="2" type="ORF">C9I49_15345</name>
</gene>
<comment type="caution">
    <text evidence="2">The sequence shown here is derived from an EMBL/GenBank/DDBJ whole genome shotgun (WGS) entry which is preliminary data.</text>
</comment>
<dbReference type="EMBL" id="QFAW01000019">
    <property type="protein sequence ID" value="PWE43679.1"/>
    <property type="molecule type" value="Genomic_DNA"/>
</dbReference>
<evidence type="ECO:0000313" key="2">
    <source>
        <dbReference type="EMBL" id="PWE43679.1"/>
    </source>
</evidence>
<dbReference type="RefSeq" id="WP_109521215.1">
    <property type="nucleotide sequence ID" value="NZ_QFAW01000019.1"/>
</dbReference>
<dbReference type="OrthoDB" id="7014874at2"/>
<feature type="transmembrane region" description="Helical" evidence="1">
    <location>
        <begin position="48"/>
        <end position="65"/>
    </location>
</feature>
<dbReference type="Proteomes" id="UP000245056">
    <property type="component" value="Unassembled WGS sequence"/>
</dbReference>
<accession>A0A2U2D6R4</accession>
<protein>
    <submittedName>
        <fullName evidence="2">Uncharacterized protein</fullName>
    </submittedName>
</protein>
<dbReference type="AlphaFoldDB" id="A0A2U2D6R4"/>
<feature type="transmembrane region" description="Helical" evidence="1">
    <location>
        <begin position="120"/>
        <end position="138"/>
    </location>
</feature>
<evidence type="ECO:0000256" key="1">
    <source>
        <dbReference type="SAM" id="Phobius"/>
    </source>
</evidence>
<evidence type="ECO:0000313" key="3">
    <source>
        <dbReference type="Proteomes" id="UP000245056"/>
    </source>
</evidence>
<proteinExistence type="predicted"/>